<feature type="compositionally biased region" description="Pro residues" evidence="1">
    <location>
        <begin position="646"/>
        <end position="657"/>
    </location>
</feature>
<evidence type="ECO:0000313" key="3">
    <source>
        <dbReference type="Proteomes" id="UP001310890"/>
    </source>
</evidence>
<proteinExistence type="predicted"/>
<feature type="compositionally biased region" description="Basic and acidic residues" evidence="1">
    <location>
        <begin position="535"/>
        <end position="549"/>
    </location>
</feature>
<accession>A0AAN7YKU7</accession>
<feature type="compositionally biased region" description="Basic and acidic residues" evidence="1">
    <location>
        <begin position="612"/>
        <end position="625"/>
    </location>
</feature>
<feature type="region of interest" description="Disordered" evidence="1">
    <location>
        <begin position="157"/>
        <end position="778"/>
    </location>
</feature>
<feature type="compositionally biased region" description="Polar residues" evidence="1">
    <location>
        <begin position="224"/>
        <end position="234"/>
    </location>
</feature>
<feature type="compositionally biased region" description="Basic and acidic residues" evidence="1">
    <location>
        <begin position="423"/>
        <end position="448"/>
    </location>
</feature>
<feature type="compositionally biased region" description="Basic residues" evidence="1">
    <location>
        <begin position="742"/>
        <end position="753"/>
    </location>
</feature>
<feature type="compositionally biased region" description="Low complexity" evidence="1">
    <location>
        <begin position="270"/>
        <end position="281"/>
    </location>
</feature>
<evidence type="ECO:0000256" key="1">
    <source>
        <dbReference type="SAM" id="MobiDB-lite"/>
    </source>
</evidence>
<dbReference type="Proteomes" id="UP001310890">
    <property type="component" value="Unassembled WGS sequence"/>
</dbReference>
<feature type="compositionally biased region" description="Low complexity" evidence="1">
    <location>
        <begin position="195"/>
        <end position="208"/>
    </location>
</feature>
<feature type="compositionally biased region" description="Low complexity" evidence="1">
    <location>
        <begin position="593"/>
        <end position="607"/>
    </location>
</feature>
<sequence length="872" mass="94255">MKPRKFSFADIPRLKIGPSKADNKALKDHLAVQLDSPPPTPRSVRPPLTPLVDAELRAACAYVLQNFKPSHIVFEEKHNRPQLDYAAVKNPVGLPRDAELAALSLTKVSSRKQDAVTTIMQGQDNEQQAVSSDKFRYKPATATSDLFKEQEAEELARKKASRKSAVLRAEQLMGTKDTDPVMPEAPDRSDAHQRSASSPVAISSASPKPNMPGRPWTVPRGDSTDTTGSTPQTDATDDPWSEKHSTAMTSAALTPARSSKRTSQQALQNGVESSSGPGSEVHNADWMRAELEKHKKAHDERLQQADRSPEAATTDTTPTQVSTQTPATPVTIKMPARKPVPRPRAATTSQGSIQRPPTPPDHKTLAEKPISGERLSRSSRPTPEQRTSYTGGRQDSIVPPVPSAHPQVHRERAPSRARSISRKVRDYVRSSSRPAREQSEQRRPEGHSRAPSRSGRAITQVKEYIRPASRTQSRKPSVDLGRSRRSHSSESFRTSHSRVAASETSDGADNKWKNWRPFHRRQGSRDGSRPGTAKSHSDDRGRAPRREAPEAPAPPAGRPVMDLNRDLPPLPGLDQWKDEAGEDTPPSVPVHASPLPSQSQQGESPSPNKVAADSRRKSGTRDDILAARMGVPAVHSTKPSLELRSPPAPTAPPPAPPNMSANFSTLDDFGYDHWSPAISTRQPTSKPKHERKRSKTIEVYKPTGIPSITRPGPIERASSNPKPPDQPADRQSGLGSILPGRLSRKPSRVHHVARTTTHTPAAGHSRNTSNGSSAPVAGKFSMDAYADSRYQTLSEMASAKVSGGSPESSSGLAQEADNKGGKLGKWWQRSKERKGTGWMESVVSKSGGNKGSGAVTPGEGVGGAPAAANGRS</sequence>
<comment type="caution">
    <text evidence="2">The sequence shown here is derived from an EMBL/GenBank/DDBJ whole genome shotgun (WGS) entry which is preliminary data.</text>
</comment>
<feature type="compositionally biased region" description="Low complexity" evidence="1">
    <location>
        <begin position="841"/>
        <end position="872"/>
    </location>
</feature>
<evidence type="ECO:0000313" key="2">
    <source>
        <dbReference type="EMBL" id="KAK5118426.1"/>
    </source>
</evidence>
<organism evidence="2 3">
    <name type="scientific">Meristemomyces frigidus</name>
    <dbReference type="NCBI Taxonomy" id="1508187"/>
    <lineage>
        <taxon>Eukaryota</taxon>
        <taxon>Fungi</taxon>
        <taxon>Dikarya</taxon>
        <taxon>Ascomycota</taxon>
        <taxon>Pezizomycotina</taxon>
        <taxon>Dothideomycetes</taxon>
        <taxon>Dothideomycetidae</taxon>
        <taxon>Mycosphaerellales</taxon>
        <taxon>Teratosphaeriaceae</taxon>
        <taxon>Meristemomyces</taxon>
    </lineage>
</organism>
<dbReference type="AlphaFoldDB" id="A0AAN7YKU7"/>
<feature type="region of interest" description="Disordered" evidence="1">
    <location>
        <begin position="797"/>
        <end position="872"/>
    </location>
</feature>
<feature type="compositionally biased region" description="Basic and acidic residues" evidence="1">
    <location>
        <begin position="360"/>
        <end position="376"/>
    </location>
</feature>
<feature type="compositionally biased region" description="Low complexity" evidence="1">
    <location>
        <begin position="311"/>
        <end position="331"/>
    </location>
</feature>
<feature type="compositionally biased region" description="Basic residues" evidence="1">
    <location>
        <begin position="513"/>
        <end position="522"/>
    </location>
</feature>
<feature type="compositionally biased region" description="Polar residues" evidence="1">
    <location>
        <begin position="378"/>
        <end position="393"/>
    </location>
</feature>
<protein>
    <submittedName>
        <fullName evidence="2">Uncharacterized protein</fullName>
    </submittedName>
</protein>
<feature type="compositionally biased region" description="Basic and acidic residues" evidence="1">
    <location>
        <begin position="282"/>
        <end position="309"/>
    </location>
</feature>
<name>A0AAN7YKU7_9PEZI</name>
<gene>
    <name evidence="2" type="ORF">LTR62_002940</name>
</gene>
<reference evidence="2" key="1">
    <citation type="submission" date="2023-08" db="EMBL/GenBank/DDBJ databases">
        <title>Black Yeasts Isolated from many extreme environments.</title>
        <authorList>
            <person name="Coleine C."/>
            <person name="Stajich J.E."/>
            <person name="Selbmann L."/>
        </authorList>
    </citation>
    <scope>NUCLEOTIDE SEQUENCE</scope>
    <source>
        <strain evidence="2">CCFEE 5401</strain>
    </source>
</reference>
<feature type="compositionally biased region" description="Low complexity" evidence="1">
    <location>
        <begin position="489"/>
        <end position="498"/>
    </location>
</feature>
<dbReference type="EMBL" id="JAVRRL010000002">
    <property type="protein sequence ID" value="KAK5118426.1"/>
    <property type="molecule type" value="Genomic_DNA"/>
</dbReference>